<evidence type="ECO:0000313" key="3">
    <source>
        <dbReference type="Proteomes" id="UP000505377"/>
    </source>
</evidence>
<proteinExistence type="predicted"/>
<keyword evidence="2" id="KW-0614">Plasmid</keyword>
<dbReference type="RefSeq" id="WP_172170013.1">
    <property type="nucleotide sequence ID" value="NZ_CP053565.1"/>
</dbReference>
<dbReference type="Proteomes" id="UP000505377">
    <property type="component" value="Plasmid unnamed1"/>
</dbReference>
<dbReference type="EMBL" id="CP053565">
    <property type="protein sequence ID" value="QJY51182.1"/>
    <property type="molecule type" value="Genomic_DNA"/>
</dbReference>
<evidence type="ECO:0000313" key="2">
    <source>
        <dbReference type="EMBL" id="QJY51182.1"/>
    </source>
</evidence>
<sequence length="585" mass="60873">MSSSFESSPIPSGDDSPTPTDQPAAVGEQRPSARRRRKRTRTPVGMPMLESVTRMLNAAAPLRAIEQLAGMSTRLRVLDEAVTRPWNLVGSSVAATVLAATEPVRTSLAEQVLQSVGGLSDAVGRVSTAELVLQGMPERPLRSTVVGVSGESMKALSDSLRLVGPTDLTAATSVAGLNNITPASVAGVPRLTAIIDELAALQGPSGPAAISAKLTDLAGLGGGGMTKTVGLLPSGVVDSLEELRAPRAVELAESLAKVSGLSEVSRSAALGKMFESSTLSRVAGLGGTSAMFDGMAGVIGASAAVDGMAGLIGASVPFGGMAGLIGASAPFEGMAGLIGASTLPDIFRLVSPGVVGLADLVGRSVQAALDIEARLQIQLLAAHDAAIRGDEEAVSVFLQRWMDLPRGNWRERVKAGMDVLVLEPVEQCDPDTAFDMLERVEKALCHHYQRGLMPLTQTVIGRRRVVALEALPDLTGAVDLSAEEFLPASPSAEDQAVAQLDPGQDVVRDVRLLAIMGGLTPVETTVMLAWSAQQRRSWERAAQECGLPSSEGERVRAKLKRKVELVAKAMRAGSMVVGPRFGTGR</sequence>
<evidence type="ECO:0000256" key="1">
    <source>
        <dbReference type="SAM" id="MobiDB-lite"/>
    </source>
</evidence>
<geneLocation type="plasmid" evidence="2 3">
    <name>unnamed1</name>
</geneLocation>
<feature type="compositionally biased region" description="Low complexity" evidence="1">
    <location>
        <begin position="1"/>
        <end position="12"/>
    </location>
</feature>
<reference evidence="2 3" key="1">
    <citation type="submission" date="2020-05" db="EMBL/GenBank/DDBJ databases">
        <authorList>
            <person name="Mo P."/>
        </authorList>
    </citation>
    <scope>NUCLEOTIDE SEQUENCE [LARGE SCALE GENOMIC DNA]</scope>
    <source>
        <strain evidence="2 3">Gen01</strain>
        <plasmid evidence="2 3">unnamed1</plasmid>
    </source>
</reference>
<name>A0A6M6JXD0_9PSEU</name>
<dbReference type="AlphaFoldDB" id="A0A6M6JXD0"/>
<dbReference type="KEGG" id="pbro:HOP40_34950"/>
<accession>A0A6M6JXD0</accession>
<keyword evidence="3" id="KW-1185">Reference proteome</keyword>
<gene>
    <name evidence="2" type="ORF">HOP40_34950</name>
</gene>
<feature type="region of interest" description="Disordered" evidence="1">
    <location>
        <begin position="1"/>
        <end position="43"/>
    </location>
</feature>
<feature type="compositionally biased region" description="Basic residues" evidence="1">
    <location>
        <begin position="32"/>
        <end position="41"/>
    </location>
</feature>
<organism evidence="2 3">
    <name type="scientific">Pseudonocardia broussonetiae</name>
    <dbReference type="NCBI Taxonomy" id="2736640"/>
    <lineage>
        <taxon>Bacteria</taxon>
        <taxon>Bacillati</taxon>
        <taxon>Actinomycetota</taxon>
        <taxon>Actinomycetes</taxon>
        <taxon>Pseudonocardiales</taxon>
        <taxon>Pseudonocardiaceae</taxon>
        <taxon>Pseudonocardia</taxon>
    </lineage>
</organism>
<protein>
    <submittedName>
        <fullName evidence="2">Uncharacterized protein</fullName>
    </submittedName>
</protein>